<name>A0A4S2D1R2_STEMA</name>
<reference evidence="2 3" key="1">
    <citation type="submission" date="2019-04" db="EMBL/GenBank/DDBJ databases">
        <title>Microbes associate with the intestines of laboratory mice.</title>
        <authorList>
            <person name="Navarre W."/>
            <person name="Wong E."/>
            <person name="Huang K."/>
            <person name="Tropini C."/>
            <person name="Ng K."/>
            <person name="Yu B."/>
        </authorList>
    </citation>
    <scope>NUCLEOTIDE SEQUENCE [LARGE SCALE GENOMIC DNA]</scope>
    <source>
        <strain evidence="2 3">NM62_B4-13</strain>
    </source>
</reference>
<sequence length="355" mass="37002">MFMNVVSVVSLLAVALATALPSHAATPVYRQFQDWVVACDNVARCVVSGAAEALDGRITVQRDAGPQGAIDVTVVLPTRGGNAPLRLDGKAVALTAPGWARTQDGAEWVVRRTRGLADAQAFVDAVRNGQSLRFGAGERDAIPLGGLSAALLLVDETQGRLGGTTALLRRGAAAAGTVPAAAPLPRVALAPPPRAVLDAATQARLIAQVRRGQAALIQREDCSQHGGDDAFDEAAALDDTRALVLIECLRGAYQSSSLVFQVPVADPSRATRVTPTLPFTLPGVRARLDMVTSAAFEDGVLTHSGRGRGMGDCGSGARWGWTGTTFALLAYEHMGACRGDDAAEWPALWRTANAP</sequence>
<evidence type="ECO:0000313" key="2">
    <source>
        <dbReference type="EMBL" id="TGY34872.1"/>
    </source>
</evidence>
<evidence type="ECO:0000313" key="3">
    <source>
        <dbReference type="Proteomes" id="UP000306631"/>
    </source>
</evidence>
<feature type="chain" id="PRO_5020438511" evidence="1">
    <location>
        <begin position="25"/>
        <end position="355"/>
    </location>
</feature>
<protein>
    <submittedName>
        <fullName evidence="2">DUF1176 domain-containing protein</fullName>
    </submittedName>
</protein>
<keyword evidence="1" id="KW-0732">Signal</keyword>
<feature type="signal peptide" evidence="1">
    <location>
        <begin position="1"/>
        <end position="24"/>
    </location>
</feature>
<dbReference type="Proteomes" id="UP000306631">
    <property type="component" value="Unassembled WGS sequence"/>
</dbReference>
<dbReference type="OrthoDB" id="6183301at2"/>
<evidence type="ECO:0000256" key="1">
    <source>
        <dbReference type="SAM" id="SignalP"/>
    </source>
</evidence>
<organism evidence="2 3">
    <name type="scientific">Stenotrophomonas maltophilia</name>
    <name type="common">Pseudomonas maltophilia</name>
    <name type="synonym">Xanthomonas maltophilia</name>
    <dbReference type="NCBI Taxonomy" id="40324"/>
    <lineage>
        <taxon>Bacteria</taxon>
        <taxon>Pseudomonadati</taxon>
        <taxon>Pseudomonadota</taxon>
        <taxon>Gammaproteobacteria</taxon>
        <taxon>Lysobacterales</taxon>
        <taxon>Lysobacteraceae</taxon>
        <taxon>Stenotrophomonas</taxon>
        <taxon>Stenotrophomonas maltophilia group</taxon>
    </lineage>
</organism>
<dbReference type="Pfam" id="PF06674">
    <property type="entry name" value="DUF1176"/>
    <property type="match status" value="1"/>
</dbReference>
<dbReference type="InterPro" id="IPR009560">
    <property type="entry name" value="DUF1176"/>
</dbReference>
<comment type="caution">
    <text evidence="2">The sequence shown here is derived from an EMBL/GenBank/DDBJ whole genome shotgun (WGS) entry which is preliminary data.</text>
</comment>
<dbReference type="EMBL" id="SRYW01000005">
    <property type="protein sequence ID" value="TGY34872.1"/>
    <property type="molecule type" value="Genomic_DNA"/>
</dbReference>
<accession>A0A4S2D1R2</accession>
<dbReference type="AlphaFoldDB" id="A0A4S2D1R2"/>
<gene>
    <name evidence="2" type="ORF">E5352_07670</name>
</gene>
<proteinExistence type="predicted"/>